<feature type="chain" id="PRO_5020673650" evidence="1">
    <location>
        <begin position="21"/>
        <end position="429"/>
    </location>
</feature>
<organism evidence="2 3">
    <name type="scientific">Kribbella capetownensis</name>
    <dbReference type="NCBI Taxonomy" id="1572659"/>
    <lineage>
        <taxon>Bacteria</taxon>
        <taxon>Bacillati</taxon>
        <taxon>Actinomycetota</taxon>
        <taxon>Actinomycetes</taxon>
        <taxon>Propionibacteriales</taxon>
        <taxon>Kribbellaceae</taxon>
        <taxon>Kribbella</taxon>
    </lineage>
</organism>
<evidence type="ECO:0000313" key="2">
    <source>
        <dbReference type="EMBL" id="TCC47776.1"/>
    </source>
</evidence>
<dbReference type="PROSITE" id="PS51257">
    <property type="entry name" value="PROKAR_LIPOPROTEIN"/>
    <property type="match status" value="1"/>
</dbReference>
<evidence type="ECO:0000313" key="3">
    <source>
        <dbReference type="Proteomes" id="UP000293342"/>
    </source>
</evidence>
<dbReference type="OrthoDB" id="2531053at2"/>
<accession>A0A4R0JRR0</accession>
<gene>
    <name evidence="2" type="ORF">E0H75_23805</name>
</gene>
<reference evidence="2 3" key="1">
    <citation type="submission" date="2019-02" db="EMBL/GenBank/DDBJ databases">
        <title>Kribbella capetownensis sp. nov. and Kribbella speibonae sp. nov., isolated from soil.</title>
        <authorList>
            <person name="Curtis S.M."/>
            <person name="Norton I."/>
            <person name="Everest G.J."/>
            <person name="Meyers P.R."/>
        </authorList>
    </citation>
    <scope>NUCLEOTIDE SEQUENCE [LARGE SCALE GENOMIC DNA]</scope>
    <source>
        <strain evidence="2 3">YM53</strain>
    </source>
</reference>
<dbReference type="RefSeq" id="WP_131515840.1">
    <property type="nucleotide sequence ID" value="NZ_SJKD01000005.1"/>
</dbReference>
<sequence length="429" mass="44987">MNIRRTLTAVTAIGLSAVLAACGTGSPSGSGGNSGPKELTVWFPGNSQVEIDLVTKTLVPKFEQQTGSKVTVTYVDWPNLSPKLTTAFASGTTPDVWGHGTAAAAGFAANDRVLALDDRINALADKDDFGGLLDQGVVDGKHYLMPLSGTGTLLVYRKDLLQGAGVDPATLTSWESVYDAARKLKTKARSGMLIATSPIADEQSFIALLRSASGKMLSDDGKTAEFNSPAGVQALTYMVNLYQGDGAVAAGVSDDYLSRPPAQQPLALGTAAITQFGPSQLLQLVKAKPDLADKLGVLAPPTLGGQPGKAYGGMGTGLFISKDSKNQDLAWKFLEYMASPEVSNQYAEVIGSLPVRQSARSSAYVTKNPLLTTFLAAQPAYIGNPNVPAWVQVRDVLSRYLQQALAGKVAPKDALDKAAQEVKPLLEGS</sequence>
<evidence type="ECO:0000256" key="1">
    <source>
        <dbReference type="SAM" id="SignalP"/>
    </source>
</evidence>
<dbReference type="InterPro" id="IPR050490">
    <property type="entry name" value="Bact_solute-bd_prot1"/>
</dbReference>
<dbReference type="Proteomes" id="UP000293342">
    <property type="component" value="Unassembled WGS sequence"/>
</dbReference>
<dbReference type="InterPro" id="IPR006059">
    <property type="entry name" value="SBP"/>
</dbReference>
<proteinExistence type="predicted"/>
<dbReference type="CDD" id="cd14748">
    <property type="entry name" value="PBP2_UgpB"/>
    <property type="match status" value="1"/>
</dbReference>
<keyword evidence="3" id="KW-1185">Reference proteome</keyword>
<keyword evidence="1" id="KW-0732">Signal</keyword>
<name>A0A4R0JRR0_9ACTN</name>
<dbReference type="PANTHER" id="PTHR43649">
    <property type="entry name" value="ARABINOSE-BINDING PROTEIN-RELATED"/>
    <property type="match status" value="1"/>
</dbReference>
<protein>
    <submittedName>
        <fullName evidence="2">ABC transporter substrate-binding protein</fullName>
    </submittedName>
</protein>
<dbReference type="PANTHER" id="PTHR43649:SF12">
    <property type="entry name" value="DIACETYLCHITOBIOSE BINDING PROTEIN DASA"/>
    <property type="match status" value="1"/>
</dbReference>
<comment type="caution">
    <text evidence="2">The sequence shown here is derived from an EMBL/GenBank/DDBJ whole genome shotgun (WGS) entry which is preliminary data.</text>
</comment>
<dbReference type="AlphaFoldDB" id="A0A4R0JRR0"/>
<dbReference type="Pfam" id="PF13416">
    <property type="entry name" value="SBP_bac_8"/>
    <property type="match status" value="1"/>
</dbReference>
<dbReference type="Gene3D" id="3.40.190.10">
    <property type="entry name" value="Periplasmic binding protein-like II"/>
    <property type="match status" value="2"/>
</dbReference>
<dbReference type="EMBL" id="SJKD01000005">
    <property type="protein sequence ID" value="TCC47776.1"/>
    <property type="molecule type" value="Genomic_DNA"/>
</dbReference>
<feature type="signal peptide" evidence="1">
    <location>
        <begin position="1"/>
        <end position="20"/>
    </location>
</feature>
<dbReference type="SUPFAM" id="SSF53850">
    <property type="entry name" value="Periplasmic binding protein-like II"/>
    <property type="match status" value="1"/>
</dbReference>